<dbReference type="EMBL" id="JPKZ01001397">
    <property type="protein sequence ID" value="KHN82171.1"/>
    <property type="molecule type" value="Genomic_DNA"/>
</dbReference>
<dbReference type="SUPFAM" id="SSF53649">
    <property type="entry name" value="Alkaline phosphatase-like"/>
    <property type="match status" value="2"/>
</dbReference>
<keyword evidence="4" id="KW-1185">Reference proteome</keyword>
<dbReference type="InterPro" id="IPR002591">
    <property type="entry name" value="Phosphodiest/P_Trfase"/>
</dbReference>
<dbReference type="PANTHER" id="PTHR10151:SF120">
    <property type="entry name" value="BIS(5'-ADENOSYL)-TRIPHOSPHATASE"/>
    <property type="match status" value="1"/>
</dbReference>
<evidence type="ECO:0000313" key="4">
    <source>
        <dbReference type="Proteomes" id="UP000031036"/>
    </source>
</evidence>
<organism evidence="3 4">
    <name type="scientific">Toxocara canis</name>
    <name type="common">Canine roundworm</name>
    <dbReference type="NCBI Taxonomy" id="6265"/>
    <lineage>
        <taxon>Eukaryota</taxon>
        <taxon>Metazoa</taxon>
        <taxon>Ecdysozoa</taxon>
        <taxon>Nematoda</taxon>
        <taxon>Chromadorea</taxon>
        <taxon>Rhabditida</taxon>
        <taxon>Spirurina</taxon>
        <taxon>Ascaridomorpha</taxon>
        <taxon>Ascaridoidea</taxon>
        <taxon>Toxocaridae</taxon>
        <taxon>Toxocara</taxon>
    </lineage>
</organism>
<proteinExistence type="predicted"/>
<comment type="caution">
    <text evidence="3">The sequence shown here is derived from an EMBL/GenBank/DDBJ whole genome shotgun (WGS) entry which is preliminary data.</text>
</comment>
<dbReference type="PROSITE" id="PS51257">
    <property type="entry name" value="PROKAR_LIPOPROTEIN"/>
    <property type="match status" value="1"/>
</dbReference>
<dbReference type="InterPro" id="IPR017850">
    <property type="entry name" value="Alkaline_phosphatase_core_sf"/>
</dbReference>
<feature type="signal peptide" evidence="2">
    <location>
        <begin position="1"/>
        <end position="25"/>
    </location>
</feature>
<accession>A0A0B2VF72</accession>
<dbReference type="STRING" id="6265.A0A0B2VF72"/>
<evidence type="ECO:0000256" key="1">
    <source>
        <dbReference type="SAM" id="Phobius"/>
    </source>
</evidence>
<dbReference type="Pfam" id="PF01663">
    <property type="entry name" value="Phosphodiest"/>
    <property type="match status" value="2"/>
</dbReference>
<sequence>MRMSSLYPVLLHLVTLLCSCSTVLSLNQNPLLLLISFDGFRYDLLNATFVPNIWEFAGRGVNFVKGSRSQYLSYTAPNHVSISTGRLEESHGIVGNKFYDPTSQKFYDLFNDTGTEGIVNASLQEHFYSGEPIWLTNERAQEGRRSATMFWPAGDAHWPQAPHRPTVVRSWTGYKNRSEWAKDFDEIVELFTREDNAVNFVAWYLAEPDHTLHESGFFNGELKKKLADLDLTFHYALKRIETNEQLASRLNIILTADHGHAEIESPRNVFCISSHVDLAGIKVGDNMLYISDKARQEQVYEKLKKAVSDGNYKINVYYKKDFPLRFGYKNTPRVGDIILEPHIGYAVHPFCPPELSLISRNQSALHMSTHGMSPDEPEMRALLVMKGPAFNENVKIESPRNVFCISSHVDLAGIKVGDNMLYISDKARQEQVYEKLKKAVSDGNYKINVYYKKDFPLRFGYKNTPRVGDIILEPHIGYAVHPFCPPELSLISRNQSALHMSTHGMSPDEPEMRALLVMKGPAFNENVKVNSIPNNTDLYALMCHVLGILEAPNNGSISSLLMALRIPRAVPWAMPDPPLKAAFFDKLPTLVITVLMPGLMLLVFCITLCCFAVSEHRGDVSLLKGYRLLNERGRSHQGYVLRRSQNAVNDRTPRHGVLMSMSSEDEL</sequence>
<evidence type="ECO:0000313" key="3">
    <source>
        <dbReference type="EMBL" id="KHN82171.1"/>
    </source>
</evidence>
<dbReference type="OrthoDB" id="415411at2759"/>
<keyword evidence="1" id="KW-0472">Membrane</keyword>
<dbReference type="CDD" id="cd16018">
    <property type="entry name" value="Enpp"/>
    <property type="match status" value="1"/>
</dbReference>
<feature type="transmembrane region" description="Helical" evidence="1">
    <location>
        <begin position="590"/>
        <end position="614"/>
    </location>
</feature>
<dbReference type="OMA" id="WTIATNT"/>
<dbReference type="Proteomes" id="UP000031036">
    <property type="component" value="Unassembled WGS sequence"/>
</dbReference>
<keyword evidence="1" id="KW-1133">Transmembrane helix</keyword>
<dbReference type="PANTHER" id="PTHR10151">
    <property type="entry name" value="ECTONUCLEOTIDE PYROPHOSPHATASE/PHOSPHODIESTERASE"/>
    <property type="match status" value="1"/>
</dbReference>
<dbReference type="GO" id="GO:0016787">
    <property type="term" value="F:hydrolase activity"/>
    <property type="evidence" value="ECO:0007669"/>
    <property type="project" value="UniProtKB-ARBA"/>
</dbReference>
<dbReference type="AlphaFoldDB" id="A0A0B2VF72"/>
<name>A0A0B2VF72_TOXCA</name>
<feature type="chain" id="PRO_5002078211" evidence="2">
    <location>
        <begin position="26"/>
        <end position="667"/>
    </location>
</feature>
<keyword evidence="2" id="KW-0732">Signal</keyword>
<reference evidence="3 4" key="1">
    <citation type="submission" date="2014-11" db="EMBL/GenBank/DDBJ databases">
        <title>Genetic blueprint of the zoonotic pathogen Toxocara canis.</title>
        <authorList>
            <person name="Zhu X.-Q."/>
            <person name="Korhonen P.K."/>
            <person name="Cai H."/>
            <person name="Young N.D."/>
            <person name="Nejsum P."/>
            <person name="von Samson-Himmelstjerna G."/>
            <person name="Boag P.R."/>
            <person name="Tan P."/>
            <person name="Li Q."/>
            <person name="Min J."/>
            <person name="Yang Y."/>
            <person name="Wang X."/>
            <person name="Fang X."/>
            <person name="Hall R.S."/>
            <person name="Hofmann A."/>
            <person name="Sternberg P.W."/>
            <person name="Jex A.R."/>
            <person name="Gasser R.B."/>
        </authorList>
    </citation>
    <scope>NUCLEOTIDE SEQUENCE [LARGE SCALE GENOMIC DNA]</scope>
    <source>
        <strain evidence="3">PN_DK_2014</strain>
    </source>
</reference>
<gene>
    <name evidence="3" type="primary">ENPP7</name>
    <name evidence="3" type="ORF">Tcan_14431</name>
</gene>
<protein>
    <submittedName>
        <fullName evidence="3">Ectonucleotide pyrophosphatase/phosphodiesterase family member 7</fullName>
    </submittedName>
</protein>
<dbReference type="Gene3D" id="3.30.1360.180">
    <property type="match status" value="1"/>
</dbReference>
<keyword evidence="1" id="KW-0812">Transmembrane</keyword>
<dbReference type="Gene3D" id="3.40.720.10">
    <property type="entry name" value="Alkaline Phosphatase, subunit A"/>
    <property type="match status" value="2"/>
</dbReference>
<evidence type="ECO:0000256" key="2">
    <source>
        <dbReference type="SAM" id="SignalP"/>
    </source>
</evidence>